<dbReference type="Pfam" id="PF01810">
    <property type="entry name" value="LysE"/>
    <property type="match status" value="1"/>
</dbReference>
<dbReference type="EMBL" id="BORQ01000001">
    <property type="protein sequence ID" value="GIO30171.1"/>
    <property type="molecule type" value="Genomic_DNA"/>
</dbReference>
<keyword evidence="8" id="KW-1185">Reference proteome</keyword>
<keyword evidence="2" id="KW-1003">Cell membrane</keyword>
<gene>
    <name evidence="7" type="ORF">J2TS6_13120</name>
</gene>
<dbReference type="PANTHER" id="PTHR30086">
    <property type="entry name" value="ARGININE EXPORTER PROTEIN ARGO"/>
    <property type="match status" value="1"/>
</dbReference>
<name>A0A919XCI6_9BACL</name>
<dbReference type="InterPro" id="IPR001123">
    <property type="entry name" value="LeuE-type"/>
</dbReference>
<feature type="transmembrane region" description="Helical" evidence="6">
    <location>
        <begin position="66"/>
        <end position="89"/>
    </location>
</feature>
<comment type="subcellular location">
    <subcellularLocation>
        <location evidence="1">Cell membrane</location>
        <topology evidence="1">Multi-pass membrane protein</topology>
    </subcellularLocation>
</comment>
<dbReference type="RefSeq" id="WP_160040048.1">
    <property type="nucleotide sequence ID" value="NZ_BORQ01000001.1"/>
</dbReference>
<evidence type="ECO:0000313" key="8">
    <source>
        <dbReference type="Proteomes" id="UP000679779"/>
    </source>
</evidence>
<dbReference type="Proteomes" id="UP000679779">
    <property type="component" value="Unassembled WGS sequence"/>
</dbReference>
<proteinExistence type="predicted"/>
<dbReference type="GO" id="GO:0005886">
    <property type="term" value="C:plasma membrane"/>
    <property type="evidence" value="ECO:0007669"/>
    <property type="project" value="UniProtKB-SubCell"/>
</dbReference>
<keyword evidence="5 6" id="KW-0472">Membrane</keyword>
<evidence type="ECO:0000256" key="1">
    <source>
        <dbReference type="ARBA" id="ARBA00004651"/>
    </source>
</evidence>
<feature type="transmembrane region" description="Helical" evidence="6">
    <location>
        <begin position="146"/>
        <end position="169"/>
    </location>
</feature>
<protein>
    <submittedName>
        <fullName evidence="7">Lysine transporter LysE</fullName>
    </submittedName>
</protein>
<accession>A0A919XCI6</accession>
<dbReference type="AlphaFoldDB" id="A0A919XCI6"/>
<evidence type="ECO:0000256" key="5">
    <source>
        <dbReference type="ARBA" id="ARBA00023136"/>
    </source>
</evidence>
<keyword evidence="3 6" id="KW-0812">Transmembrane</keyword>
<organism evidence="7 8">
    <name type="scientific">Paenibacillus albilobatus</name>
    <dbReference type="NCBI Taxonomy" id="2716884"/>
    <lineage>
        <taxon>Bacteria</taxon>
        <taxon>Bacillati</taxon>
        <taxon>Bacillota</taxon>
        <taxon>Bacilli</taxon>
        <taxon>Bacillales</taxon>
        <taxon>Paenibacillaceae</taxon>
        <taxon>Paenibacillus</taxon>
    </lineage>
</organism>
<evidence type="ECO:0000256" key="4">
    <source>
        <dbReference type="ARBA" id="ARBA00022989"/>
    </source>
</evidence>
<keyword evidence="4 6" id="KW-1133">Transmembrane helix</keyword>
<dbReference type="GO" id="GO:0015171">
    <property type="term" value="F:amino acid transmembrane transporter activity"/>
    <property type="evidence" value="ECO:0007669"/>
    <property type="project" value="TreeGrafter"/>
</dbReference>
<evidence type="ECO:0000256" key="3">
    <source>
        <dbReference type="ARBA" id="ARBA00022692"/>
    </source>
</evidence>
<dbReference type="PANTHER" id="PTHR30086:SF20">
    <property type="entry name" value="ARGININE EXPORTER PROTEIN ARGO-RELATED"/>
    <property type="match status" value="1"/>
</dbReference>
<feature type="transmembrane region" description="Helical" evidence="6">
    <location>
        <begin position="110"/>
        <end position="134"/>
    </location>
</feature>
<evidence type="ECO:0000313" key="7">
    <source>
        <dbReference type="EMBL" id="GIO30171.1"/>
    </source>
</evidence>
<sequence>MPDFSTLLAYVIVVVLLFLIPGPAVLLTITRTVQNGRKGGIMAGLGIATGDFLHTLFATVGLSTVLMTSAIAFNVVKYAGAAYLLYLGVREMMSKPSEPQLPKVKTAGALKSFFLATVAEVLNPKTALFFLAFLPQFVHPERGQAATQFLMLGVVFVVLSALYTTLIVLGISALGKMVKRTTWISRLSRLSGKFVGAIYIGLGLKVAFQRQ</sequence>
<evidence type="ECO:0000256" key="2">
    <source>
        <dbReference type="ARBA" id="ARBA00022475"/>
    </source>
</evidence>
<feature type="transmembrane region" description="Helical" evidence="6">
    <location>
        <begin position="41"/>
        <end position="60"/>
    </location>
</feature>
<dbReference type="PIRSF" id="PIRSF006324">
    <property type="entry name" value="LeuE"/>
    <property type="match status" value="1"/>
</dbReference>
<feature type="transmembrane region" description="Helical" evidence="6">
    <location>
        <begin position="6"/>
        <end position="29"/>
    </location>
</feature>
<evidence type="ECO:0000256" key="6">
    <source>
        <dbReference type="SAM" id="Phobius"/>
    </source>
</evidence>
<comment type="caution">
    <text evidence="7">The sequence shown here is derived from an EMBL/GenBank/DDBJ whole genome shotgun (WGS) entry which is preliminary data.</text>
</comment>
<reference evidence="7" key="1">
    <citation type="submission" date="2021-03" db="EMBL/GenBank/DDBJ databases">
        <title>Antimicrobial resistance genes in bacteria isolated from Japanese honey, and their potential for conferring macrolide and lincosamide resistance in the American foulbrood pathogen Paenibacillus larvae.</title>
        <authorList>
            <person name="Okamoto M."/>
            <person name="Kumagai M."/>
            <person name="Kanamori H."/>
            <person name="Takamatsu D."/>
        </authorList>
    </citation>
    <scope>NUCLEOTIDE SEQUENCE</scope>
    <source>
        <strain evidence="7">J2TS6</strain>
    </source>
</reference>